<dbReference type="EMBL" id="JAIWYP010000013">
    <property type="protein sequence ID" value="KAH3722343.1"/>
    <property type="molecule type" value="Genomic_DNA"/>
</dbReference>
<sequence>MQYTYTTLCTNEFSSCTCGHCAVCIERERGQGVAVPAGISFHLIGRELHPWRHCPVILTSHKPSTSLQGAWHRIHWHYNSNPDFR</sequence>
<evidence type="ECO:0000313" key="2">
    <source>
        <dbReference type="Proteomes" id="UP000828390"/>
    </source>
</evidence>
<proteinExistence type="predicted"/>
<keyword evidence="2" id="KW-1185">Reference proteome</keyword>
<evidence type="ECO:0000313" key="1">
    <source>
        <dbReference type="EMBL" id="KAH3722343.1"/>
    </source>
</evidence>
<protein>
    <submittedName>
        <fullName evidence="1">Uncharacterized protein</fullName>
    </submittedName>
</protein>
<accession>A0A9D4HLX6</accession>
<reference evidence="1" key="2">
    <citation type="submission" date="2020-11" db="EMBL/GenBank/DDBJ databases">
        <authorList>
            <person name="McCartney M.A."/>
            <person name="Auch B."/>
            <person name="Kono T."/>
            <person name="Mallez S."/>
            <person name="Becker A."/>
            <person name="Gohl D.M."/>
            <person name="Silverstein K.A.T."/>
            <person name="Koren S."/>
            <person name="Bechman K.B."/>
            <person name="Herman A."/>
            <person name="Abrahante J.E."/>
            <person name="Garbe J."/>
        </authorList>
    </citation>
    <scope>NUCLEOTIDE SEQUENCE</scope>
    <source>
        <strain evidence="1">Duluth1</strain>
        <tissue evidence="1">Whole animal</tissue>
    </source>
</reference>
<reference evidence="1" key="1">
    <citation type="journal article" date="2019" name="bioRxiv">
        <title>The Genome of the Zebra Mussel, Dreissena polymorpha: A Resource for Invasive Species Research.</title>
        <authorList>
            <person name="McCartney M.A."/>
            <person name="Auch B."/>
            <person name="Kono T."/>
            <person name="Mallez S."/>
            <person name="Zhang Y."/>
            <person name="Obille A."/>
            <person name="Becker A."/>
            <person name="Abrahante J.E."/>
            <person name="Garbe J."/>
            <person name="Badalamenti J.P."/>
            <person name="Herman A."/>
            <person name="Mangelson H."/>
            <person name="Liachko I."/>
            <person name="Sullivan S."/>
            <person name="Sone E.D."/>
            <person name="Koren S."/>
            <person name="Silverstein K.A.T."/>
            <person name="Beckman K.B."/>
            <person name="Gohl D.M."/>
        </authorList>
    </citation>
    <scope>NUCLEOTIDE SEQUENCE</scope>
    <source>
        <strain evidence="1">Duluth1</strain>
        <tissue evidence="1">Whole animal</tissue>
    </source>
</reference>
<name>A0A9D4HLX6_DREPO</name>
<dbReference type="AlphaFoldDB" id="A0A9D4HLX6"/>
<gene>
    <name evidence="1" type="ORF">DPMN_065301</name>
</gene>
<comment type="caution">
    <text evidence="1">The sequence shown here is derived from an EMBL/GenBank/DDBJ whole genome shotgun (WGS) entry which is preliminary data.</text>
</comment>
<dbReference type="Proteomes" id="UP000828390">
    <property type="component" value="Unassembled WGS sequence"/>
</dbReference>
<organism evidence="1 2">
    <name type="scientific">Dreissena polymorpha</name>
    <name type="common">Zebra mussel</name>
    <name type="synonym">Mytilus polymorpha</name>
    <dbReference type="NCBI Taxonomy" id="45954"/>
    <lineage>
        <taxon>Eukaryota</taxon>
        <taxon>Metazoa</taxon>
        <taxon>Spiralia</taxon>
        <taxon>Lophotrochozoa</taxon>
        <taxon>Mollusca</taxon>
        <taxon>Bivalvia</taxon>
        <taxon>Autobranchia</taxon>
        <taxon>Heteroconchia</taxon>
        <taxon>Euheterodonta</taxon>
        <taxon>Imparidentia</taxon>
        <taxon>Neoheterodontei</taxon>
        <taxon>Myida</taxon>
        <taxon>Dreissenoidea</taxon>
        <taxon>Dreissenidae</taxon>
        <taxon>Dreissena</taxon>
    </lineage>
</organism>